<proteinExistence type="predicted"/>
<reference evidence="2" key="1">
    <citation type="journal article" date="2024" name="Front. Bioeng. Biotechnol.">
        <title>Genome-scale model development and genomic sequencing of the oleaginous clade Lipomyces.</title>
        <authorList>
            <person name="Czajka J.J."/>
            <person name="Han Y."/>
            <person name="Kim J."/>
            <person name="Mondo S.J."/>
            <person name="Hofstad B.A."/>
            <person name="Robles A."/>
            <person name="Haridas S."/>
            <person name="Riley R."/>
            <person name="LaButti K."/>
            <person name="Pangilinan J."/>
            <person name="Andreopoulos W."/>
            <person name="Lipzen A."/>
            <person name="Yan J."/>
            <person name="Wang M."/>
            <person name="Ng V."/>
            <person name="Grigoriev I.V."/>
            <person name="Spatafora J.W."/>
            <person name="Magnuson J.K."/>
            <person name="Baker S.E."/>
            <person name="Pomraning K.R."/>
        </authorList>
    </citation>
    <scope>NUCLEOTIDE SEQUENCE [LARGE SCALE GENOMIC DNA]</scope>
    <source>
        <strain evidence="2">CBS 7786</strain>
    </source>
</reference>
<gene>
    <name evidence="1" type="ORF">V1525DRAFT_74778</name>
</gene>
<dbReference type="EMBL" id="MU971351">
    <property type="protein sequence ID" value="KAK9238858.1"/>
    <property type="molecule type" value="Genomic_DNA"/>
</dbReference>
<evidence type="ECO:0000313" key="1">
    <source>
        <dbReference type="EMBL" id="KAK9238858.1"/>
    </source>
</evidence>
<dbReference type="Proteomes" id="UP001433508">
    <property type="component" value="Unassembled WGS sequence"/>
</dbReference>
<evidence type="ECO:0000313" key="2">
    <source>
        <dbReference type="Proteomes" id="UP001433508"/>
    </source>
</evidence>
<protein>
    <submittedName>
        <fullName evidence="1">Uncharacterized protein</fullName>
    </submittedName>
</protein>
<keyword evidence="2" id="KW-1185">Reference proteome</keyword>
<comment type="caution">
    <text evidence="1">The sequence shown here is derived from an EMBL/GenBank/DDBJ whole genome shotgun (WGS) entry which is preliminary data.</text>
</comment>
<accession>A0ACC3T4J9</accession>
<organism evidence="1 2">
    <name type="scientific">Lipomyces kononenkoae</name>
    <name type="common">Yeast</name>
    <dbReference type="NCBI Taxonomy" id="34357"/>
    <lineage>
        <taxon>Eukaryota</taxon>
        <taxon>Fungi</taxon>
        <taxon>Dikarya</taxon>
        <taxon>Ascomycota</taxon>
        <taxon>Saccharomycotina</taxon>
        <taxon>Lipomycetes</taxon>
        <taxon>Lipomycetales</taxon>
        <taxon>Lipomycetaceae</taxon>
        <taxon>Lipomyces</taxon>
    </lineage>
</organism>
<name>A0ACC3T4J9_LIPKO</name>
<sequence>MIAWISQNSNDHEHRAISDNIFGQCGKIAASNIYQARDQPYYRVGNSALIAIATANAFIAIATKVWYTYSNRKRTLKLQNMTPEEYEDYKLQPRISEITGLILSFTHEFPGNLKFAGFFPGVK</sequence>